<evidence type="ECO:0000313" key="6">
    <source>
        <dbReference type="Proteomes" id="UP000239340"/>
    </source>
</evidence>
<dbReference type="SUPFAM" id="SSF53756">
    <property type="entry name" value="UDP-Glycosyltransferase/glycogen phosphorylase"/>
    <property type="match status" value="1"/>
</dbReference>
<dbReference type="Proteomes" id="UP000239340">
    <property type="component" value="Plasmid pSfreNXT3c"/>
</dbReference>
<dbReference type="AlphaFoldDB" id="A0A2L0HFP3"/>
<dbReference type="Pfam" id="PF13579">
    <property type="entry name" value="Glyco_trans_4_4"/>
    <property type="match status" value="1"/>
</dbReference>
<geneLocation type="plasmid" evidence="6">
    <name>psfrenxt3c</name>
</geneLocation>
<dbReference type="CDD" id="cd03820">
    <property type="entry name" value="GT4_AmsD-like"/>
    <property type="match status" value="1"/>
</dbReference>
<feature type="domain" description="Glycosyl transferase family 1" evidence="3">
    <location>
        <begin position="194"/>
        <end position="353"/>
    </location>
</feature>
<keyword evidence="2 5" id="KW-0808">Transferase</keyword>
<evidence type="ECO:0000256" key="1">
    <source>
        <dbReference type="ARBA" id="ARBA00022676"/>
    </source>
</evidence>
<feature type="domain" description="Glycosyltransferase subfamily 4-like N-terminal" evidence="4">
    <location>
        <begin position="30"/>
        <end position="174"/>
    </location>
</feature>
<dbReference type="Pfam" id="PF00534">
    <property type="entry name" value="Glycos_transf_1"/>
    <property type="match status" value="1"/>
</dbReference>
<accession>A0A2L0HFP3</accession>
<keyword evidence="1" id="KW-0328">Glycosyltransferase</keyword>
<keyword evidence="5" id="KW-0614">Plasmid</keyword>
<dbReference type="GO" id="GO:0016757">
    <property type="term" value="F:glycosyltransferase activity"/>
    <property type="evidence" value="ECO:0007669"/>
    <property type="project" value="UniProtKB-KW"/>
</dbReference>
<organism evidence="5 6">
    <name type="scientific">Rhizobium fredii</name>
    <name type="common">Sinorhizobium fredii</name>
    <dbReference type="NCBI Taxonomy" id="380"/>
    <lineage>
        <taxon>Bacteria</taxon>
        <taxon>Pseudomonadati</taxon>
        <taxon>Pseudomonadota</taxon>
        <taxon>Alphaproteobacteria</taxon>
        <taxon>Hyphomicrobiales</taxon>
        <taxon>Rhizobiaceae</taxon>
        <taxon>Sinorhizobium/Ensifer group</taxon>
        <taxon>Sinorhizobium</taxon>
    </lineage>
</organism>
<dbReference type="PANTHER" id="PTHR12526:SF510">
    <property type="entry name" value="D-INOSITOL 3-PHOSPHATE GLYCOSYLTRANSFERASE"/>
    <property type="match status" value="1"/>
</dbReference>
<evidence type="ECO:0000256" key="2">
    <source>
        <dbReference type="ARBA" id="ARBA00022679"/>
    </source>
</evidence>
<name>A0A2L0HFP3_RHIFR</name>
<dbReference type="EMBL" id="CP024310">
    <property type="protein sequence ID" value="AUX80264.1"/>
    <property type="molecule type" value="Genomic_DNA"/>
</dbReference>
<dbReference type="PANTHER" id="PTHR12526">
    <property type="entry name" value="GLYCOSYLTRANSFERASE"/>
    <property type="match status" value="1"/>
</dbReference>
<sequence>MDKRSDSRALASPQIAGARITIVVPALGAGGTEHIVNLVANHWNSTGCAVTLITLEHPDAQPYYDFDPKIEIVRLGVPPRKASKLRSSLLVLQRLGRLRSAIRRTRPDFVLSFLTRTNVLTLLATIGSAVPVVVSERNNPALQPFGLFWRRLQASLYPRAFGLVTMTQGALDYFPPSIRKKGWVIANPVDLPRDWRNRRGKNILTAVGRLTPQKGFDLLLEAFARIAGAHPAWRLVIWGEGDERRSLETLRETLGLQKRVDMPGVTERPGLWIETADAFVLSSRYEGWGIVLLEAMAAGLPVVSFECEWGPRAMITHESDGILVPKEDVEALSKALDRMLSDRNLRERLGARAAASAQRYMPEQILAEWDMLAARVLTQSLKTPLQTFDSAG</sequence>
<dbReference type="RefSeq" id="WP_104841198.1">
    <property type="nucleotide sequence ID" value="NZ_CP024310.1"/>
</dbReference>
<evidence type="ECO:0000259" key="4">
    <source>
        <dbReference type="Pfam" id="PF13579"/>
    </source>
</evidence>
<protein>
    <submittedName>
        <fullName evidence="5">Glycosyltransferase family 1 protein</fullName>
    </submittedName>
</protein>
<dbReference type="InterPro" id="IPR001296">
    <property type="entry name" value="Glyco_trans_1"/>
</dbReference>
<dbReference type="InterPro" id="IPR028098">
    <property type="entry name" value="Glyco_trans_4-like_N"/>
</dbReference>
<dbReference type="Gene3D" id="3.40.50.2000">
    <property type="entry name" value="Glycogen Phosphorylase B"/>
    <property type="match status" value="2"/>
</dbReference>
<evidence type="ECO:0000313" key="5">
    <source>
        <dbReference type="EMBL" id="AUX80264.1"/>
    </source>
</evidence>
<evidence type="ECO:0000259" key="3">
    <source>
        <dbReference type="Pfam" id="PF00534"/>
    </source>
</evidence>
<gene>
    <name evidence="5" type="ORF">NXT3_PC01108</name>
</gene>
<proteinExistence type="predicted"/>
<reference evidence="5 6" key="1">
    <citation type="submission" date="2017-10" db="EMBL/GenBank/DDBJ databases">
        <title>Analysis of the genome sequences of Rhizobium populations associated to common bean (phaseolus vulgaris).</title>
        <authorList>
            <person name="Bustos P."/>
            <person name="Santamaria R.I."/>
            <person name="Miranda-Sanchez F."/>
            <person name="Perez-Carrascal O."/>
            <person name="Juarez S."/>
            <person name="Lozano L."/>
            <person name="Martinez-Flores I."/>
            <person name="Vinuesa P."/>
            <person name="Martinez-Romero E."/>
            <person name="Cevallos M.A."/>
            <person name="Romero D."/>
            <person name="Davila G."/>
            <person name="Gonzalez V."/>
        </authorList>
    </citation>
    <scope>NUCLEOTIDE SEQUENCE [LARGE SCALE GENOMIC DNA]</scope>
    <source>
        <strain evidence="5 6">NXT3</strain>
        <plasmid evidence="6">Plasmid psfrenxt3c</plasmid>
    </source>
</reference>